<dbReference type="Pfam" id="PF17171">
    <property type="entry name" value="GST_C_6"/>
    <property type="match status" value="1"/>
</dbReference>
<dbReference type="AlphaFoldDB" id="G0U1Q6"/>
<name>G0U1Q6_TRYVY</name>
<dbReference type="VEuPathDB" id="TriTrypDB:TvY486_0806200"/>
<evidence type="ECO:0000256" key="1">
    <source>
        <dbReference type="SAM" id="Phobius"/>
    </source>
</evidence>
<dbReference type="SFLD" id="SFLDG01180">
    <property type="entry name" value="SUF1"/>
    <property type="match status" value="1"/>
</dbReference>
<dbReference type="GO" id="GO:0005737">
    <property type="term" value="C:cytoplasm"/>
    <property type="evidence" value="ECO:0007669"/>
    <property type="project" value="TreeGrafter"/>
</dbReference>
<gene>
    <name evidence="4" type="ORF">TVY486_0806200</name>
</gene>
<dbReference type="InterPro" id="IPR036249">
    <property type="entry name" value="Thioredoxin-like_sf"/>
</dbReference>
<keyword evidence="1" id="KW-1133">Transmembrane helix</keyword>
<dbReference type="Pfam" id="PF17172">
    <property type="entry name" value="GST_N_4"/>
    <property type="match status" value="1"/>
</dbReference>
<evidence type="ECO:0000259" key="2">
    <source>
        <dbReference type="Pfam" id="PF17171"/>
    </source>
</evidence>
<dbReference type="InterPro" id="IPR012336">
    <property type="entry name" value="Thioredoxin-like_fold"/>
</dbReference>
<sequence>MVARTGTVTAVYMTFGVVSLITAYVKFSSSMRKRQRRAVEEMERDETDLVYLLIYPRWGLAPSLSPSCTCVETFLRLARIPYKVHITYNTSASPTGCLPCIIHKGKHVAEPSAIIRYLIKEFKVEMDASLNKKNRAVGMALGSMLEHETRFALYRTFTRDAAHYIIPYALCAVEASWPFFASILSRIKADFFCSSSLVRLNLTKEQHEEEYLQDLEAIEGVIGGKPFLFGSKPTSYDCAVYAALLPVITLRESRYISLPFAFAAQNQVLSGYVRRMSFVAFPDLDELLRAEGHTTGSTSRTC</sequence>
<dbReference type="InterPro" id="IPR040079">
    <property type="entry name" value="Glutathione_S-Trfase"/>
</dbReference>
<dbReference type="InterPro" id="IPR036282">
    <property type="entry name" value="Glutathione-S-Trfase_C_sf"/>
</dbReference>
<dbReference type="SFLD" id="SFLDS00019">
    <property type="entry name" value="Glutathione_Transferase_(cytos"/>
    <property type="match status" value="1"/>
</dbReference>
<keyword evidence="1" id="KW-0472">Membrane</keyword>
<feature type="domain" description="Metaxin glutathione S-transferase" evidence="2">
    <location>
        <begin position="213"/>
        <end position="275"/>
    </location>
</feature>
<dbReference type="PANTHER" id="PTHR12289:SF41">
    <property type="entry name" value="FAILED AXON CONNECTIONS-RELATED"/>
    <property type="match status" value="1"/>
</dbReference>
<organism evidence="4">
    <name type="scientific">Trypanosoma vivax (strain Y486)</name>
    <dbReference type="NCBI Taxonomy" id="1055687"/>
    <lineage>
        <taxon>Eukaryota</taxon>
        <taxon>Discoba</taxon>
        <taxon>Euglenozoa</taxon>
        <taxon>Kinetoplastea</taxon>
        <taxon>Metakinetoplastina</taxon>
        <taxon>Trypanosomatida</taxon>
        <taxon>Trypanosomatidae</taxon>
        <taxon>Trypanosoma</taxon>
        <taxon>Duttonella</taxon>
    </lineage>
</organism>
<dbReference type="CDD" id="cd03054">
    <property type="entry name" value="GST_N_Metaxin"/>
    <property type="match status" value="1"/>
</dbReference>
<dbReference type="EMBL" id="HE573024">
    <property type="protein sequence ID" value="CCC50013.1"/>
    <property type="molecule type" value="Genomic_DNA"/>
</dbReference>
<proteinExistence type="predicted"/>
<feature type="transmembrane region" description="Helical" evidence="1">
    <location>
        <begin position="6"/>
        <end position="27"/>
    </location>
</feature>
<evidence type="ECO:0000259" key="3">
    <source>
        <dbReference type="Pfam" id="PF17172"/>
    </source>
</evidence>
<dbReference type="OMA" id="CFPDWED"/>
<reference evidence="4" key="1">
    <citation type="journal article" date="2012" name="Proc. Natl. Acad. Sci. U.S.A.">
        <title>Antigenic diversity is generated by distinct evolutionary mechanisms in African trypanosome species.</title>
        <authorList>
            <person name="Jackson A.P."/>
            <person name="Berry A."/>
            <person name="Aslett M."/>
            <person name="Allison H.C."/>
            <person name="Burton P."/>
            <person name="Vavrova-Anderson J."/>
            <person name="Brown R."/>
            <person name="Browne H."/>
            <person name="Corton N."/>
            <person name="Hauser H."/>
            <person name="Gamble J."/>
            <person name="Gilderthorp R."/>
            <person name="Marcello L."/>
            <person name="McQuillan J."/>
            <person name="Otto T.D."/>
            <person name="Quail M.A."/>
            <person name="Sanders M.J."/>
            <person name="van Tonder A."/>
            <person name="Ginger M.L."/>
            <person name="Field M.C."/>
            <person name="Barry J.D."/>
            <person name="Hertz-Fowler C."/>
            <person name="Berriman M."/>
        </authorList>
    </citation>
    <scope>NUCLEOTIDE SEQUENCE</scope>
    <source>
        <strain evidence="4">Y486</strain>
    </source>
</reference>
<dbReference type="PANTHER" id="PTHR12289">
    <property type="entry name" value="METAXIN RELATED"/>
    <property type="match status" value="1"/>
</dbReference>
<evidence type="ECO:0008006" key="5">
    <source>
        <dbReference type="Google" id="ProtNLM"/>
    </source>
</evidence>
<evidence type="ECO:0000313" key="4">
    <source>
        <dbReference type="EMBL" id="CCC50013.1"/>
    </source>
</evidence>
<dbReference type="InterPro" id="IPR033468">
    <property type="entry name" value="Metaxin_GST"/>
</dbReference>
<dbReference type="SUPFAM" id="SSF47616">
    <property type="entry name" value="GST C-terminal domain-like"/>
    <property type="match status" value="1"/>
</dbReference>
<protein>
    <recommendedName>
        <fullName evidence="5">Thioredoxin-like fold domain-containing protein</fullName>
    </recommendedName>
</protein>
<dbReference type="CDD" id="cd03193">
    <property type="entry name" value="GST_C_Metaxin"/>
    <property type="match status" value="1"/>
</dbReference>
<dbReference type="SUPFAM" id="SSF52833">
    <property type="entry name" value="Thioredoxin-like"/>
    <property type="match status" value="1"/>
</dbReference>
<accession>G0U1Q6</accession>
<feature type="domain" description="Thioredoxin-like fold" evidence="3">
    <location>
        <begin position="66"/>
        <end position="156"/>
    </location>
</feature>
<dbReference type="InterPro" id="IPR050931">
    <property type="entry name" value="Mito_Protein_Transport_Metaxin"/>
</dbReference>
<keyword evidence="1" id="KW-0812">Transmembrane</keyword>